<organism evidence="1">
    <name type="scientific">Chelativorans sp. (strain BNC1)</name>
    <dbReference type="NCBI Taxonomy" id="266779"/>
    <lineage>
        <taxon>Bacteria</taxon>
        <taxon>Pseudomonadati</taxon>
        <taxon>Pseudomonadota</taxon>
        <taxon>Alphaproteobacteria</taxon>
        <taxon>Hyphomicrobiales</taxon>
        <taxon>Phyllobacteriaceae</taxon>
        <taxon>Chelativorans</taxon>
    </lineage>
</organism>
<protein>
    <submittedName>
        <fullName evidence="1">Uncharacterized protein</fullName>
    </submittedName>
</protein>
<dbReference type="EMBL" id="CP000390">
    <property type="protein sequence ID" value="ABG63286.1"/>
    <property type="molecule type" value="Genomic_DNA"/>
</dbReference>
<proteinExistence type="predicted"/>
<reference evidence="1" key="1">
    <citation type="submission" date="2006-06" db="EMBL/GenBank/DDBJ databases">
        <title>Complete sequence of chromosome of Chelativorans sp. BNC1.</title>
        <authorList>
            <consortium name="US DOE Joint Genome Institute"/>
            <person name="Copeland A."/>
            <person name="Lucas S."/>
            <person name="Lapidus A."/>
            <person name="Barry K."/>
            <person name="Detter J.C."/>
            <person name="Glavina del Rio T."/>
            <person name="Hammon N."/>
            <person name="Israni S."/>
            <person name="Dalin E."/>
            <person name="Tice H."/>
            <person name="Pitluck S."/>
            <person name="Chertkov O."/>
            <person name="Brettin T."/>
            <person name="Bruce D."/>
            <person name="Han C."/>
            <person name="Tapia R."/>
            <person name="Gilna P."/>
            <person name="Schmutz J."/>
            <person name="Larimer F."/>
            <person name="Land M."/>
            <person name="Hauser L."/>
            <person name="Kyrpides N."/>
            <person name="Mikhailova N."/>
            <person name="Richardson P."/>
        </authorList>
    </citation>
    <scope>NUCLEOTIDE SEQUENCE</scope>
    <source>
        <strain evidence="1">BNC1</strain>
    </source>
</reference>
<evidence type="ECO:0000313" key="1">
    <source>
        <dbReference type="EMBL" id="ABG63286.1"/>
    </source>
</evidence>
<dbReference type="eggNOG" id="ENOG503305R">
    <property type="taxonomic scope" value="Bacteria"/>
</dbReference>
<name>Q11H39_CHESB</name>
<sequence>MSIANDITITIGGEQITLRPSLRHAIRLERREGSFARLMREVAEDSLSAAHEIIGPHCPHLSPADVLDAGLSNLKFPLIAYIGRCTGIETEDAPAEGEDKGSAEGKTVTISEHLNGLYRTGTGWLGWTPAETLDSTPAEIIEAYKGRMEMLKAIFGGGEDKPKPETKAFTDDNVKSAFRALGTVIQTAAGKAE</sequence>
<dbReference type="KEGG" id="mes:Meso_1893"/>
<dbReference type="STRING" id="266779.Meso_1893"/>
<dbReference type="HOGENOM" id="CLU_114116_0_0_5"/>
<accession>Q11H39</accession>
<dbReference type="AlphaFoldDB" id="Q11H39"/>
<dbReference type="OrthoDB" id="7306418at2"/>
<gene>
    <name evidence="1" type="ordered locus">Meso_1893</name>
</gene>